<feature type="transmembrane region" description="Helical" evidence="7">
    <location>
        <begin position="442"/>
        <end position="460"/>
    </location>
</feature>
<feature type="transmembrane region" description="Helical" evidence="7">
    <location>
        <begin position="377"/>
        <end position="399"/>
    </location>
</feature>
<feature type="transmembrane region" description="Helical" evidence="7">
    <location>
        <begin position="229"/>
        <end position="252"/>
    </location>
</feature>
<evidence type="ECO:0000256" key="6">
    <source>
        <dbReference type="ARBA" id="ARBA00023136"/>
    </source>
</evidence>
<dbReference type="InterPro" id="IPR038770">
    <property type="entry name" value="Na+/solute_symporter_sf"/>
</dbReference>
<dbReference type="Gene3D" id="1.20.1530.20">
    <property type="match status" value="1"/>
</dbReference>
<reference evidence="9" key="1">
    <citation type="submission" date="2018-01" db="EMBL/GenBank/DDBJ databases">
        <title>Genomic characterization of Leptospira inadai serogroup Lyme isolated from captured rat in Brazil and comparative analysis with human reference strain.</title>
        <authorList>
            <person name="Moreno L.Z."/>
            <person name="Loureiro A.P."/>
            <person name="Miraglia F."/>
            <person name="Kremer F.S."/>
            <person name="Eslabao M.R."/>
            <person name="Dellagostin O.A."/>
            <person name="Lilenbaum W."/>
            <person name="Moreno A.M."/>
        </authorList>
    </citation>
    <scope>NUCLEOTIDE SEQUENCE [LARGE SCALE GENOMIC DNA]</scope>
    <source>
        <strain evidence="9">M34/99</strain>
    </source>
</reference>
<dbReference type="Proteomes" id="UP000094669">
    <property type="component" value="Unassembled WGS sequence"/>
</dbReference>
<organism evidence="9 10">
    <name type="scientific">Leptospira inadai serovar Lyme</name>
    <dbReference type="NCBI Taxonomy" id="293084"/>
    <lineage>
        <taxon>Bacteria</taxon>
        <taxon>Pseudomonadati</taxon>
        <taxon>Spirochaetota</taxon>
        <taxon>Spirochaetia</taxon>
        <taxon>Leptospirales</taxon>
        <taxon>Leptospiraceae</taxon>
        <taxon>Leptospira</taxon>
    </lineage>
</organism>
<dbReference type="PANTHER" id="PTHR32468:SF0">
    <property type="entry name" value="K(+)_H(+) ANTIPORTER 1"/>
    <property type="match status" value="1"/>
</dbReference>
<evidence type="ECO:0000256" key="2">
    <source>
        <dbReference type="ARBA" id="ARBA00022448"/>
    </source>
</evidence>
<evidence type="ECO:0000256" key="1">
    <source>
        <dbReference type="ARBA" id="ARBA00004141"/>
    </source>
</evidence>
<dbReference type="EMBL" id="MCRM02000020">
    <property type="protein sequence ID" value="PNV73981.1"/>
    <property type="molecule type" value="Genomic_DNA"/>
</dbReference>
<dbReference type="PANTHER" id="PTHR32468">
    <property type="entry name" value="CATION/H + ANTIPORTER"/>
    <property type="match status" value="1"/>
</dbReference>
<dbReference type="RefSeq" id="WP_010415650.1">
    <property type="nucleotide sequence ID" value="NZ_MCRM02000020.1"/>
</dbReference>
<feature type="transmembrane region" description="Helical" evidence="7">
    <location>
        <begin position="9"/>
        <end position="27"/>
    </location>
</feature>
<evidence type="ECO:0000313" key="9">
    <source>
        <dbReference type="EMBL" id="PNV73981.1"/>
    </source>
</evidence>
<feature type="transmembrane region" description="Helical" evidence="7">
    <location>
        <begin position="295"/>
        <end position="312"/>
    </location>
</feature>
<keyword evidence="2" id="KW-0813">Transport</keyword>
<dbReference type="Pfam" id="PF00999">
    <property type="entry name" value="Na_H_Exchanger"/>
    <property type="match status" value="1"/>
</dbReference>
<feature type="transmembrane region" description="Helical" evidence="7">
    <location>
        <begin position="129"/>
        <end position="149"/>
    </location>
</feature>
<protein>
    <submittedName>
        <fullName evidence="9">Cation/H(+) antiporter</fullName>
    </submittedName>
</protein>
<feature type="transmembrane region" description="Helical" evidence="7">
    <location>
        <begin position="161"/>
        <end position="182"/>
    </location>
</feature>
<feature type="transmembrane region" description="Helical" evidence="7">
    <location>
        <begin position="347"/>
        <end position="365"/>
    </location>
</feature>
<feature type="domain" description="Cation/H+ exchanger transmembrane" evidence="8">
    <location>
        <begin position="82"/>
        <end position="460"/>
    </location>
</feature>
<keyword evidence="3 7" id="KW-0812">Transmembrane</keyword>
<feature type="transmembrane region" description="Helical" evidence="7">
    <location>
        <begin position="194"/>
        <end position="217"/>
    </location>
</feature>
<feature type="transmembrane region" description="Helical" evidence="7">
    <location>
        <begin position="258"/>
        <end position="283"/>
    </location>
</feature>
<evidence type="ECO:0000313" key="10">
    <source>
        <dbReference type="Proteomes" id="UP000094669"/>
    </source>
</evidence>
<keyword evidence="4 7" id="KW-1133">Transmembrane helix</keyword>
<accession>A0ABX4YFG7</accession>
<comment type="caution">
    <text evidence="9">The sequence shown here is derived from an EMBL/GenBank/DDBJ whole genome shotgun (WGS) entry which is preliminary data.</text>
</comment>
<evidence type="ECO:0000256" key="3">
    <source>
        <dbReference type="ARBA" id="ARBA00022692"/>
    </source>
</evidence>
<evidence type="ECO:0000256" key="5">
    <source>
        <dbReference type="ARBA" id="ARBA00023065"/>
    </source>
</evidence>
<proteinExistence type="predicted"/>
<keyword evidence="5" id="KW-0406">Ion transport</keyword>
<sequence>MNRKAVRSVLVYAFFLIVFGLGIFVSLDLGKSLETYVTPSVNGGTERLVPPLEILSELGKNLKQPVAMLILQLLVILGTARVLGSLLAFLGQPSVIGEIIAGILLGPSFLGTFWPEASGFLFPKESLKIIQALSNVGLLLFLFLIGMELNLSILGKKAHDAVVVSHASILFPFFLGTAYSLTLYGDLAPKGISFLVFGLFMGIAMSITAFPVLARIVQERGLTKTPLGTLVITCAAADDITAWCILAGVVAIAQAGTFAGGIITLGLAVIYVIIMIFIVRPLMRKISSIYPSKEALRRPVTAFVFMIWLLSAYATEAIGIHALFGAFLAGVIMPPQQEFRRMLSEKIEDISLLLLLPLFFVSTGLKTQIGLLNSGNLWWICFGVIGIAIAGKFLGSTVAARLVGQNWKDSLAIGALMNTRGLMELVVLNIGYDLGILSKEIFAMMVLMALVTTFMTGPILDILDLKFFSRVAEPPTAKRKILLSFAAPSSGVRLLELVSYLFPEAKKKNPDTEITALHVTSSGDLTPIEAETIEKEVFSSLEEKGRELGWSFKRIYKNTSLVAKEILNQTRQVRPNLLLIGRAHSIFSKKDTVGRVRFIVENSQFPVGILIDRGFKGARKLLFLFSGNRDAFLREYFEFFSNLSGKESTILWTDGLAPKWATSLPKKSSRHRVRLLQKPESELTQEDWNPYDLILASWDYYREIESTELASRLPSILILTS</sequence>
<dbReference type="InterPro" id="IPR006153">
    <property type="entry name" value="Cation/H_exchanger_TM"/>
</dbReference>
<evidence type="ECO:0000256" key="4">
    <source>
        <dbReference type="ARBA" id="ARBA00022989"/>
    </source>
</evidence>
<feature type="transmembrane region" description="Helical" evidence="7">
    <location>
        <begin position="95"/>
        <end position="114"/>
    </location>
</feature>
<comment type="subcellular location">
    <subcellularLocation>
        <location evidence="1">Membrane</location>
        <topology evidence="1">Multi-pass membrane protein</topology>
    </subcellularLocation>
</comment>
<evidence type="ECO:0000256" key="7">
    <source>
        <dbReference type="SAM" id="Phobius"/>
    </source>
</evidence>
<keyword evidence="10" id="KW-1185">Reference proteome</keyword>
<name>A0ABX4YFG7_9LEPT</name>
<gene>
    <name evidence="9" type="ORF">BES34_016320</name>
</gene>
<keyword evidence="6 7" id="KW-0472">Membrane</keyword>
<feature type="transmembrane region" description="Helical" evidence="7">
    <location>
        <begin position="66"/>
        <end position="88"/>
    </location>
</feature>
<dbReference type="InterPro" id="IPR050794">
    <property type="entry name" value="CPA2_transporter"/>
</dbReference>
<evidence type="ECO:0000259" key="8">
    <source>
        <dbReference type="Pfam" id="PF00999"/>
    </source>
</evidence>